<sequence>MTIDCSIEEPCEATSLTHGFEAERRGRPLRLGSALFERLKATGLPVECGSGGLTKYNRTIRELPKAHWIDAACVAKSTPDALDIKKVKPLLIKATGHGRRKMCVTDTYGFPKQHKERKGSYLGYRTGDVVKAITPKGTFQGRIAIRHRPSFRVGKVDIHPKYMHRLHRRDGYEYSRERSA</sequence>
<accession>A0A5A5TCX5</accession>
<organism evidence="1 2">
    <name type="scientific">Dictyobacter arantiisoli</name>
    <dbReference type="NCBI Taxonomy" id="2014874"/>
    <lineage>
        <taxon>Bacteria</taxon>
        <taxon>Bacillati</taxon>
        <taxon>Chloroflexota</taxon>
        <taxon>Ktedonobacteria</taxon>
        <taxon>Ktedonobacterales</taxon>
        <taxon>Dictyobacteraceae</taxon>
        <taxon>Dictyobacter</taxon>
    </lineage>
</organism>
<evidence type="ECO:0008006" key="3">
    <source>
        <dbReference type="Google" id="ProtNLM"/>
    </source>
</evidence>
<comment type="caution">
    <text evidence="1">The sequence shown here is derived from an EMBL/GenBank/DDBJ whole genome shotgun (WGS) entry which is preliminary data.</text>
</comment>
<proteinExistence type="predicted"/>
<protein>
    <recommendedName>
        <fullName evidence="3">HNH endonuclease</fullName>
    </recommendedName>
</protein>
<dbReference type="AlphaFoldDB" id="A0A5A5TCX5"/>
<dbReference type="EMBL" id="BIXY01000042">
    <property type="protein sequence ID" value="GCF09371.1"/>
    <property type="molecule type" value="Genomic_DNA"/>
</dbReference>
<keyword evidence="2" id="KW-1185">Reference proteome</keyword>
<gene>
    <name evidence="1" type="ORF">KDI_29350</name>
</gene>
<evidence type="ECO:0000313" key="2">
    <source>
        <dbReference type="Proteomes" id="UP000322530"/>
    </source>
</evidence>
<dbReference type="Proteomes" id="UP000322530">
    <property type="component" value="Unassembled WGS sequence"/>
</dbReference>
<evidence type="ECO:0000313" key="1">
    <source>
        <dbReference type="EMBL" id="GCF09371.1"/>
    </source>
</evidence>
<reference evidence="1 2" key="1">
    <citation type="submission" date="2019-01" db="EMBL/GenBank/DDBJ databases">
        <title>Draft genome sequence of Dictyobacter sp. Uno17.</title>
        <authorList>
            <person name="Wang C.M."/>
            <person name="Zheng Y."/>
            <person name="Sakai Y."/>
            <person name="Abe K."/>
            <person name="Yokota A."/>
            <person name="Yabe S."/>
        </authorList>
    </citation>
    <scope>NUCLEOTIDE SEQUENCE [LARGE SCALE GENOMIC DNA]</scope>
    <source>
        <strain evidence="1 2">Uno17</strain>
    </source>
</reference>
<name>A0A5A5TCX5_9CHLR</name>